<comment type="caution">
    <text evidence="2">The sequence shown here is derived from an EMBL/GenBank/DDBJ whole genome shotgun (WGS) entry which is preliminary data.</text>
</comment>
<organism evidence="2 3">
    <name type="scientific">Streptomyces gardneri</name>
    <dbReference type="NCBI Taxonomy" id="66892"/>
    <lineage>
        <taxon>Bacteria</taxon>
        <taxon>Bacillati</taxon>
        <taxon>Actinomycetota</taxon>
        <taxon>Actinomycetes</taxon>
        <taxon>Kitasatosporales</taxon>
        <taxon>Streptomycetaceae</taxon>
        <taxon>Streptomyces</taxon>
    </lineage>
</organism>
<keyword evidence="3" id="KW-1185">Reference proteome</keyword>
<reference evidence="2 3" key="1">
    <citation type="submission" date="2019-06" db="EMBL/GenBank/DDBJ databases">
        <title>Whole genome shotgun sequence of Streptomyces gardneri NBRC 12865.</title>
        <authorList>
            <person name="Hosoyama A."/>
            <person name="Uohara A."/>
            <person name="Ohji S."/>
            <person name="Ichikawa N."/>
        </authorList>
    </citation>
    <scope>NUCLEOTIDE SEQUENCE [LARGE SCALE GENOMIC DNA]</scope>
    <source>
        <strain evidence="2 3">NBRC 12865</strain>
    </source>
</reference>
<dbReference type="Pfam" id="PF14015">
    <property type="entry name" value="DUF4231"/>
    <property type="match status" value="1"/>
</dbReference>
<feature type="transmembrane region" description="Helical" evidence="1">
    <location>
        <begin position="69"/>
        <end position="91"/>
    </location>
</feature>
<dbReference type="AlphaFoldDB" id="A0A4Y3RMD0"/>
<feature type="transmembrane region" description="Helical" evidence="1">
    <location>
        <begin position="46"/>
        <end position="63"/>
    </location>
</feature>
<evidence type="ECO:0008006" key="4">
    <source>
        <dbReference type="Google" id="ProtNLM"/>
    </source>
</evidence>
<evidence type="ECO:0000313" key="2">
    <source>
        <dbReference type="EMBL" id="GEB58896.1"/>
    </source>
</evidence>
<dbReference type="Proteomes" id="UP000315226">
    <property type="component" value="Unassembled WGS sequence"/>
</dbReference>
<name>A0A4Y3RMD0_9ACTN</name>
<evidence type="ECO:0000256" key="1">
    <source>
        <dbReference type="SAM" id="Phobius"/>
    </source>
</evidence>
<evidence type="ECO:0000313" key="3">
    <source>
        <dbReference type="Proteomes" id="UP000315226"/>
    </source>
</evidence>
<dbReference type="RefSeq" id="WP_229917560.1">
    <property type="nucleotide sequence ID" value="NZ_BJMN01000029.1"/>
</dbReference>
<dbReference type="EMBL" id="BJMN01000029">
    <property type="protein sequence ID" value="GEB58896.1"/>
    <property type="molecule type" value="Genomic_DNA"/>
</dbReference>
<accession>A0A4Y3RMD0</accession>
<protein>
    <recommendedName>
        <fullName evidence="4">DUF4231 domain-containing protein</fullName>
    </recommendedName>
</protein>
<keyword evidence="1" id="KW-1133">Transmembrane helix</keyword>
<sequence>MADVGDAPESVVQGGEMTPQRYIETRLAQYQEWYDVKATRMKAMHLRMRTVSVVGGALVPVFVNVDLAFARVTATVLSVVVVAAVSLESVYRYREQWKNYRSTEQLLGHERVYFETKVGPYHGLSRREAFSALVARVERAIAGENSATLNVMTLGGQVNADVAQHGVPAARQEAEPS</sequence>
<keyword evidence="1" id="KW-0472">Membrane</keyword>
<dbReference type="NCBIfam" id="NF033634">
    <property type="entry name" value="SLATT_1"/>
    <property type="match status" value="1"/>
</dbReference>
<gene>
    <name evidence="2" type="ORF">SGA01_45010</name>
</gene>
<dbReference type="InterPro" id="IPR025325">
    <property type="entry name" value="DUF4231"/>
</dbReference>
<keyword evidence="1" id="KW-0812">Transmembrane</keyword>
<proteinExistence type="predicted"/>